<sequence length="282" mass="31141">MGRILVGASSWADRSLIASGWYPREHNTTAGRLGYYAERFPLVGVDTTAYAIPAVETVEAWAARTPSHFLFDVTAFNLLTGHRVRPDAIPADLRPDTTDRVRHRDLDKGAMRELWRRFHESLDPLVDAGKLGAVLLRFPEWLARGDAARDRVLATARECRPHRVAVELRHPSWYEGGHALETLRLLQADDVGYVCVDESFEPGPVVVATAEPGLVRLTRAHTDAGLARWARHLDALAKEVDTLHVLVDSPGGRAPLDAGRLTDLLSRGRRVPAQASAPVPVR</sequence>
<protein>
    <recommendedName>
        <fullName evidence="3">DUF72 domain-containing protein</fullName>
    </recommendedName>
</protein>
<dbReference type="InterPro" id="IPR036520">
    <property type="entry name" value="UPF0759_sf"/>
</dbReference>
<keyword evidence="2" id="KW-1185">Reference proteome</keyword>
<reference evidence="1" key="1">
    <citation type="submission" date="2021-01" db="EMBL/GenBank/DDBJ databases">
        <title>Whole genome shotgun sequence of Virgisporangium ochraceum NBRC 16418.</title>
        <authorList>
            <person name="Komaki H."/>
            <person name="Tamura T."/>
        </authorList>
    </citation>
    <scope>NUCLEOTIDE SEQUENCE</scope>
    <source>
        <strain evidence="1">NBRC 16418</strain>
    </source>
</reference>
<organism evidence="1 2">
    <name type="scientific">Virgisporangium ochraceum</name>
    <dbReference type="NCBI Taxonomy" id="65505"/>
    <lineage>
        <taxon>Bacteria</taxon>
        <taxon>Bacillati</taxon>
        <taxon>Actinomycetota</taxon>
        <taxon>Actinomycetes</taxon>
        <taxon>Micromonosporales</taxon>
        <taxon>Micromonosporaceae</taxon>
        <taxon>Virgisporangium</taxon>
    </lineage>
</organism>
<accession>A0A8J3ZWB6</accession>
<dbReference type="SUPFAM" id="SSF117396">
    <property type="entry name" value="TM1631-like"/>
    <property type="match status" value="1"/>
</dbReference>
<dbReference type="Gene3D" id="3.20.20.410">
    <property type="entry name" value="Protein of unknown function UPF0759"/>
    <property type="match status" value="1"/>
</dbReference>
<comment type="caution">
    <text evidence="1">The sequence shown here is derived from an EMBL/GenBank/DDBJ whole genome shotgun (WGS) entry which is preliminary data.</text>
</comment>
<name>A0A8J3ZWB6_9ACTN</name>
<evidence type="ECO:0000313" key="1">
    <source>
        <dbReference type="EMBL" id="GIJ69615.1"/>
    </source>
</evidence>
<evidence type="ECO:0008006" key="3">
    <source>
        <dbReference type="Google" id="ProtNLM"/>
    </source>
</evidence>
<dbReference type="PANTHER" id="PTHR30348">
    <property type="entry name" value="UNCHARACTERIZED PROTEIN YECE"/>
    <property type="match status" value="1"/>
</dbReference>
<dbReference type="InterPro" id="IPR002763">
    <property type="entry name" value="DUF72"/>
</dbReference>
<dbReference type="RefSeq" id="WP_203929542.1">
    <property type="nucleotide sequence ID" value="NZ_BOPH01000066.1"/>
</dbReference>
<dbReference type="Proteomes" id="UP000635606">
    <property type="component" value="Unassembled WGS sequence"/>
</dbReference>
<dbReference type="Pfam" id="PF01904">
    <property type="entry name" value="DUF72"/>
    <property type="match status" value="1"/>
</dbReference>
<proteinExistence type="predicted"/>
<dbReference type="AlphaFoldDB" id="A0A8J3ZWB6"/>
<gene>
    <name evidence="1" type="ORF">Voc01_045320</name>
</gene>
<dbReference type="EMBL" id="BOPH01000066">
    <property type="protein sequence ID" value="GIJ69615.1"/>
    <property type="molecule type" value="Genomic_DNA"/>
</dbReference>
<dbReference type="PANTHER" id="PTHR30348:SF13">
    <property type="entry name" value="UPF0759 PROTEIN YUNF"/>
    <property type="match status" value="1"/>
</dbReference>
<evidence type="ECO:0000313" key="2">
    <source>
        <dbReference type="Proteomes" id="UP000635606"/>
    </source>
</evidence>